<gene>
    <name evidence="3" type="ORF">WICMUC_004511</name>
</gene>
<feature type="compositionally biased region" description="Polar residues" evidence="1">
    <location>
        <begin position="233"/>
        <end position="255"/>
    </location>
</feature>
<reference evidence="3" key="1">
    <citation type="journal article" date="2021" name="Open Biol.">
        <title>Shared evolutionary footprints suggest mitochondrial oxidative damage underlies multiple complex I losses in fungi.</title>
        <authorList>
            <person name="Schikora-Tamarit M.A."/>
            <person name="Marcet-Houben M."/>
            <person name="Nosek J."/>
            <person name="Gabaldon T."/>
        </authorList>
    </citation>
    <scope>NUCLEOTIDE SEQUENCE</scope>
    <source>
        <strain evidence="3">CBS6341</strain>
    </source>
</reference>
<dbReference type="OrthoDB" id="3981247at2759"/>
<name>A0A9P8TAV2_9ASCO</name>
<keyword evidence="2" id="KW-0812">Transmembrane</keyword>
<organism evidence="3 4">
    <name type="scientific">Wickerhamomyces mucosus</name>
    <dbReference type="NCBI Taxonomy" id="1378264"/>
    <lineage>
        <taxon>Eukaryota</taxon>
        <taxon>Fungi</taxon>
        <taxon>Dikarya</taxon>
        <taxon>Ascomycota</taxon>
        <taxon>Saccharomycotina</taxon>
        <taxon>Saccharomycetes</taxon>
        <taxon>Phaffomycetales</taxon>
        <taxon>Wickerhamomycetaceae</taxon>
        <taxon>Wickerhamomyces</taxon>
    </lineage>
</organism>
<feature type="region of interest" description="Disordered" evidence="1">
    <location>
        <begin position="475"/>
        <end position="495"/>
    </location>
</feature>
<protein>
    <submittedName>
        <fullName evidence="3">Uncharacterized protein</fullName>
    </submittedName>
</protein>
<evidence type="ECO:0000256" key="1">
    <source>
        <dbReference type="SAM" id="MobiDB-lite"/>
    </source>
</evidence>
<dbReference type="AlphaFoldDB" id="A0A9P8TAV2"/>
<keyword evidence="2" id="KW-1133">Transmembrane helix</keyword>
<feature type="compositionally biased region" description="Basic and acidic residues" evidence="1">
    <location>
        <begin position="536"/>
        <end position="548"/>
    </location>
</feature>
<keyword evidence="4" id="KW-1185">Reference proteome</keyword>
<dbReference type="EMBL" id="JAEUBF010001261">
    <property type="protein sequence ID" value="KAH3672004.1"/>
    <property type="molecule type" value="Genomic_DNA"/>
</dbReference>
<evidence type="ECO:0000313" key="3">
    <source>
        <dbReference type="EMBL" id="KAH3672004.1"/>
    </source>
</evidence>
<feature type="region of interest" description="Disordered" evidence="1">
    <location>
        <begin position="525"/>
        <end position="558"/>
    </location>
</feature>
<reference evidence="3" key="2">
    <citation type="submission" date="2021-01" db="EMBL/GenBank/DDBJ databases">
        <authorList>
            <person name="Schikora-Tamarit M.A."/>
        </authorList>
    </citation>
    <scope>NUCLEOTIDE SEQUENCE</scope>
    <source>
        <strain evidence="3">CBS6341</strain>
    </source>
</reference>
<sequence>MRHSNHLIASLSIVISSLISITTGVLGILIICHNSLNNNIKIPLVVLVAGLLLEIIALPLSFVNIYIISLITSASSFITLGAGLSFIHFALFKSLDIHLLQVTLFEPFFLLLFSTVLLKGFTISTTSFHHSTLFTEDFNNLEDEGQIPRGKLKTLEDRYISMKPSSATLVDHSRMEDRFGRSRSLLSAKPSISSFAAFENFDTKKSPIIDYSIKKLSVINQSTSSANISQSSKVTADNNGTDLSECPSTTPTLPRFIDSSQDKNVILERDALNRIPTALLPPHLKSQEKPIRRSNSLFEKPTLSRLNFQTNFSPIAMTRDALIQEIPRAHTFQDIQPFSNDHGKINTITLENWEAHQESYKKQTNLMAPFQPTLPFKGSDFLKKEDLSLEIENEDQISINSTNEALKFLEGAKHSNDDHIFQTAMTDKTQSTIHLDTLDHNTNKPKSHSPHKSSIFRSHSQKSSITSIIPLKLSASVPTSPKKKSPHKSSPSKMLQIKNLSLSNIVFDEKYDEAIPDLSYVHELQRSPKKRSKSLSKKELKTPNKDTPLDYLTPTNFTTTPESIHSQRSIFPSDVIGEYDREKWKTMERLNLIKDGISIG</sequence>
<comment type="caution">
    <text evidence="3">The sequence shown here is derived from an EMBL/GenBank/DDBJ whole genome shotgun (WGS) entry which is preliminary data.</text>
</comment>
<evidence type="ECO:0000256" key="2">
    <source>
        <dbReference type="SAM" id="Phobius"/>
    </source>
</evidence>
<feature type="transmembrane region" description="Helical" evidence="2">
    <location>
        <begin position="44"/>
        <end position="68"/>
    </location>
</feature>
<feature type="region of interest" description="Disordered" evidence="1">
    <location>
        <begin position="230"/>
        <end position="255"/>
    </location>
</feature>
<dbReference type="Proteomes" id="UP000769528">
    <property type="component" value="Unassembled WGS sequence"/>
</dbReference>
<feature type="region of interest" description="Disordered" evidence="1">
    <location>
        <begin position="437"/>
        <end position="463"/>
    </location>
</feature>
<accession>A0A9P8TAV2</accession>
<feature type="transmembrane region" description="Helical" evidence="2">
    <location>
        <begin position="74"/>
        <end position="92"/>
    </location>
</feature>
<feature type="transmembrane region" description="Helical" evidence="2">
    <location>
        <begin position="6"/>
        <end position="32"/>
    </location>
</feature>
<feature type="transmembrane region" description="Helical" evidence="2">
    <location>
        <begin position="99"/>
        <end position="118"/>
    </location>
</feature>
<keyword evidence="2" id="KW-0472">Membrane</keyword>
<proteinExistence type="predicted"/>
<evidence type="ECO:0000313" key="4">
    <source>
        <dbReference type="Proteomes" id="UP000769528"/>
    </source>
</evidence>